<dbReference type="Pfam" id="PF00112">
    <property type="entry name" value="Peptidase_C1"/>
    <property type="match status" value="1"/>
</dbReference>
<dbReference type="PROSITE" id="PS00139">
    <property type="entry name" value="THIOL_PROTEASE_CYS"/>
    <property type="match status" value="1"/>
</dbReference>
<evidence type="ECO:0000256" key="1">
    <source>
        <dbReference type="ARBA" id="ARBA00008455"/>
    </source>
</evidence>
<dbReference type="InterPro" id="IPR000169">
    <property type="entry name" value="Pept_cys_AS"/>
</dbReference>
<dbReference type="InterPro" id="IPR013128">
    <property type="entry name" value="Peptidase_C1A"/>
</dbReference>
<accession>A0AAW2ZDZ7</accession>
<feature type="signal peptide" evidence="3">
    <location>
        <begin position="1"/>
        <end position="21"/>
    </location>
</feature>
<reference evidence="5 6" key="1">
    <citation type="submission" date="2024-03" db="EMBL/GenBank/DDBJ databases">
        <title>The Acrasis kona genome and developmental transcriptomes reveal deep origins of eukaryotic multicellular pathways.</title>
        <authorList>
            <person name="Sheikh S."/>
            <person name="Fu C.-J."/>
            <person name="Brown M.W."/>
            <person name="Baldauf S.L."/>
        </authorList>
    </citation>
    <scope>NUCLEOTIDE SEQUENCE [LARGE SCALE GENOMIC DNA]</scope>
    <source>
        <strain evidence="5 6">ATCC MYA-3509</strain>
    </source>
</reference>
<keyword evidence="6" id="KW-1185">Reference proteome</keyword>
<dbReference type="GO" id="GO:0008234">
    <property type="term" value="F:cysteine-type peptidase activity"/>
    <property type="evidence" value="ECO:0007669"/>
    <property type="project" value="InterPro"/>
</dbReference>
<gene>
    <name evidence="5" type="ORF">AKO1_001174</name>
</gene>
<dbReference type="EMBL" id="JAOPGA020001272">
    <property type="protein sequence ID" value="KAL0486832.1"/>
    <property type="molecule type" value="Genomic_DNA"/>
</dbReference>
<dbReference type="Gene3D" id="3.90.70.10">
    <property type="entry name" value="Cysteine proteinases"/>
    <property type="match status" value="1"/>
</dbReference>
<dbReference type="PROSITE" id="PS00640">
    <property type="entry name" value="THIOL_PROTEASE_ASN"/>
    <property type="match status" value="1"/>
</dbReference>
<evidence type="ECO:0000259" key="4">
    <source>
        <dbReference type="SMART" id="SM00645"/>
    </source>
</evidence>
<dbReference type="Proteomes" id="UP001431209">
    <property type="component" value="Unassembled WGS sequence"/>
</dbReference>
<evidence type="ECO:0000313" key="6">
    <source>
        <dbReference type="Proteomes" id="UP001431209"/>
    </source>
</evidence>
<feature type="region of interest" description="Disordered" evidence="2">
    <location>
        <begin position="418"/>
        <end position="444"/>
    </location>
</feature>
<dbReference type="SUPFAM" id="SSF54001">
    <property type="entry name" value="Cysteine proteinases"/>
    <property type="match status" value="1"/>
</dbReference>
<dbReference type="PANTHER" id="PTHR12411">
    <property type="entry name" value="CYSTEINE PROTEASE FAMILY C1-RELATED"/>
    <property type="match status" value="1"/>
</dbReference>
<feature type="chain" id="PRO_5044014010" evidence="3">
    <location>
        <begin position="22"/>
        <end position="581"/>
    </location>
</feature>
<name>A0AAW2ZDZ7_9EUKA</name>
<evidence type="ECO:0000313" key="5">
    <source>
        <dbReference type="EMBL" id="KAL0486832.1"/>
    </source>
</evidence>
<protein>
    <submittedName>
        <fullName evidence="5">Cpr-3</fullName>
    </submittedName>
</protein>
<dbReference type="InterPro" id="IPR025661">
    <property type="entry name" value="Pept_asp_AS"/>
</dbReference>
<comment type="similarity">
    <text evidence="1">Belongs to the peptidase C1 family.</text>
</comment>
<dbReference type="InterPro" id="IPR000668">
    <property type="entry name" value="Peptidase_C1A_C"/>
</dbReference>
<dbReference type="SMART" id="SM00645">
    <property type="entry name" value="Pept_C1"/>
    <property type="match status" value="1"/>
</dbReference>
<sequence>MNFKLLLLVLVASALLSTTLAVRNFQRRRNTLNRSHHKRANSLGLFDLPVLKPIKDIVSDVVDYTKCVRFNEVENLITNVKTRTNIKWAAAHNKFDCMSRSELQSHLGAITPEVPTSDSASVKVLSEEVLAALPDNYIINQTYPNCLGDIRNQGACGNCYAITAVEVMADRLCMATKGQLNNVVLSIQQLTSCAQSNGCSGGTGTTPWNFIGTNGITTEDCLPYSNDALNNGQPGTCPATTTQCKNSQGTISSTSIYKVKPSSSQYMVVPYSKTRSTADSVALIKQEIFNNGPVEAWYQVYREFYNYRSGIYEYTNSTDFIGNHFSKIVGWGMQGTTGYWIIANSWGTGWGNKGYVWFKWGQLGIETYIYAGTPDVSSFTTAAPTTTQATTTTTAAAAPTTTRAGTTTVAPTTTKAPVTTTVTPTTTKAPTTTTVAPVTTTSSPSSQISDTIKVIIAALNKNYNVAFVQNTNMMKNCQKQTDMFVSKAEPYGSGGWTTTNANWPVSRWDQILNGAPRPTKGGYEMYGYRFDSLPNDYGNAVAQSIISSTQNVAIASYLQIGIGISVDSSSGRVYYVVDFQG</sequence>
<dbReference type="InterPro" id="IPR038765">
    <property type="entry name" value="Papain-like_cys_pep_sf"/>
</dbReference>
<keyword evidence="3" id="KW-0732">Signal</keyword>
<comment type="caution">
    <text evidence="5">The sequence shown here is derived from an EMBL/GenBank/DDBJ whole genome shotgun (WGS) entry which is preliminary data.</text>
</comment>
<feature type="compositionally biased region" description="Low complexity" evidence="2">
    <location>
        <begin position="418"/>
        <end position="441"/>
    </location>
</feature>
<proteinExistence type="inferred from homology"/>
<dbReference type="AlphaFoldDB" id="A0AAW2ZDZ7"/>
<evidence type="ECO:0000256" key="2">
    <source>
        <dbReference type="SAM" id="MobiDB-lite"/>
    </source>
</evidence>
<feature type="domain" description="Peptidase C1A papain C-terminal" evidence="4">
    <location>
        <begin position="133"/>
        <end position="373"/>
    </location>
</feature>
<organism evidence="5 6">
    <name type="scientific">Acrasis kona</name>
    <dbReference type="NCBI Taxonomy" id="1008807"/>
    <lineage>
        <taxon>Eukaryota</taxon>
        <taxon>Discoba</taxon>
        <taxon>Heterolobosea</taxon>
        <taxon>Tetramitia</taxon>
        <taxon>Eutetramitia</taxon>
        <taxon>Acrasidae</taxon>
        <taxon>Acrasis</taxon>
    </lineage>
</organism>
<evidence type="ECO:0000256" key="3">
    <source>
        <dbReference type="SAM" id="SignalP"/>
    </source>
</evidence>
<dbReference type="GO" id="GO:0006508">
    <property type="term" value="P:proteolysis"/>
    <property type="evidence" value="ECO:0007669"/>
    <property type="project" value="InterPro"/>
</dbReference>